<proteinExistence type="predicted"/>
<feature type="compositionally biased region" description="Basic and acidic residues" evidence="1">
    <location>
        <begin position="189"/>
        <end position="199"/>
    </location>
</feature>
<organism evidence="2">
    <name type="scientific">uncultured Nocardioidaceae bacterium</name>
    <dbReference type="NCBI Taxonomy" id="253824"/>
    <lineage>
        <taxon>Bacteria</taxon>
        <taxon>Bacillati</taxon>
        <taxon>Actinomycetota</taxon>
        <taxon>Actinomycetes</taxon>
        <taxon>Propionibacteriales</taxon>
        <taxon>Nocardioidaceae</taxon>
        <taxon>environmental samples</taxon>
    </lineage>
</organism>
<protein>
    <submittedName>
        <fullName evidence="2">Enoyl-[acyl-carrier-protein] reductase [NADH]</fullName>
        <ecNumber evidence="2">1.3.1.9</ecNumber>
    </submittedName>
</protein>
<feature type="compositionally biased region" description="Basic and acidic residues" evidence="1">
    <location>
        <begin position="1"/>
        <end position="17"/>
    </location>
</feature>
<feature type="compositionally biased region" description="Basic and acidic residues" evidence="1">
    <location>
        <begin position="139"/>
        <end position="150"/>
    </location>
</feature>
<feature type="non-terminal residue" evidence="2">
    <location>
        <position position="1"/>
    </location>
</feature>
<gene>
    <name evidence="2" type="ORF">AVDCRST_MAG72-35</name>
</gene>
<feature type="compositionally biased region" description="Gly residues" evidence="1">
    <location>
        <begin position="219"/>
        <end position="228"/>
    </location>
</feature>
<feature type="non-terminal residue" evidence="2">
    <location>
        <position position="256"/>
    </location>
</feature>
<feature type="region of interest" description="Disordered" evidence="1">
    <location>
        <begin position="1"/>
        <end position="124"/>
    </location>
</feature>
<dbReference type="EMBL" id="CADCUJ010000002">
    <property type="protein sequence ID" value="CAA9326508.1"/>
    <property type="molecule type" value="Genomic_DNA"/>
</dbReference>
<keyword evidence="2" id="KW-0560">Oxidoreductase</keyword>
<feature type="compositionally biased region" description="Basic residues" evidence="1">
    <location>
        <begin position="32"/>
        <end position="45"/>
    </location>
</feature>
<dbReference type="AlphaFoldDB" id="A0A6J4L8B2"/>
<feature type="region of interest" description="Disordered" evidence="1">
    <location>
        <begin position="139"/>
        <end position="256"/>
    </location>
</feature>
<evidence type="ECO:0000256" key="1">
    <source>
        <dbReference type="SAM" id="MobiDB-lite"/>
    </source>
</evidence>
<sequence length="256" mass="27321">GDSRRKTDPGRGGDHGQLHRFRGGPGGPGAGGRRRGLQLRPRARHHQADREPAAEAGAGHRARRHRRRTPPTTPGAARRTLRRFGRSGPLDRFRQPRDTSRWQVPRGSLAGRRTGGAGLGLLPGLPEYRMSAVDELGRRGGRDDLRRDGRVAGVRLDGRGQGGSRVLLAVPGTRPGTARDPGQPGLGRAVEDPGREGDPGFRGPGVDVERPGAARVGRAGPGSDGASGRGAALGLLPRDDRGDRARRRWLPRDGRL</sequence>
<accession>A0A6J4L8B2</accession>
<name>A0A6J4L8B2_9ACTN</name>
<dbReference type="GO" id="GO:0004318">
    <property type="term" value="F:enoyl-[acyl-carrier-protein] reductase (NADH) activity"/>
    <property type="evidence" value="ECO:0007669"/>
    <property type="project" value="UniProtKB-EC"/>
</dbReference>
<reference evidence="2" key="1">
    <citation type="submission" date="2020-02" db="EMBL/GenBank/DDBJ databases">
        <authorList>
            <person name="Meier V. D."/>
        </authorList>
    </citation>
    <scope>NUCLEOTIDE SEQUENCE</scope>
    <source>
        <strain evidence="2">AVDCRST_MAG72</strain>
    </source>
</reference>
<evidence type="ECO:0000313" key="2">
    <source>
        <dbReference type="EMBL" id="CAA9326508.1"/>
    </source>
</evidence>
<feature type="compositionally biased region" description="Basic and acidic residues" evidence="1">
    <location>
        <begin position="89"/>
        <end position="100"/>
    </location>
</feature>
<dbReference type="EC" id="1.3.1.9" evidence="2"/>
<feature type="compositionally biased region" description="Basic residues" evidence="1">
    <location>
        <begin position="60"/>
        <end position="69"/>
    </location>
</feature>